<reference evidence="4 5" key="1">
    <citation type="submission" date="2019-07" db="EMBL/GenBank/DDBJ databases">
        <title>Finished genome of Venturia effusa.</title>
        <authorList>
            <person name="Young C.A."/>
            <person name="Cox M.P."/>
            <person name="Ganley A.R.D."/>
            <person name="David W.J."/>
        </authorList>
    </citation>
    <scope>NUCLEOTIDE SEQUENCE [LARGE SCALE GENOMIC DNA]</scope>
    <source>
        <strain evidence="5">albino</strain>
    </source>
</reference>
<feature type="region of interest" description="Disordered" evidence="1">
    <location>
        <begin position="271"/>
        <end position="300"/>
    </location>
</feature>
<name>A0A517LNH8_9PEZI</name>
<evidence type="ECO:0000259" key="3">
    <source>
        <dbReference type="Pfam" id="PF23771"/>
    </source>
</evidence>
<gene>
    <name evidence="4" type="ORF">FKW77_002568</name>
</gene>
<feature type="domain" description="DUF7168" evidence="3">
    <location>
        <begin position="109"/>
        <end position="224"/>
    </location>
</feature>
<feature type="region of interest" description="Disordered" evidence="1">
    <location>
        <begin position="1"/>
        <end position="22"/>
    </location>
</feature>
<dbReference type="Pfam" id="PF23771">
    <property type="entry name" value="DUF7168"/>
    <property type="match status" value="1"/>
</dbReference>
<feature type="compositionally biased region" description="Polar residues" evidence="1">
    <location>
        <begin position="275"/>
        <end position="285"/>
    </location>
</feature>
<dbReference type="EMBL" id="CP042201">
    <property type="protein sequence ID" value="QDS77198.1"/>
    <property type="molecule type" value="Genomic_DNA"/>
</dbReference>
<organism evidence="4 5">
    <name type="scientific">Venturia effusa</name>
    <dbReference type="NCBI Taxonomy" id="50376"/>
    <lineage>
        <taxon>Eukaryota</taxon>
        <taxon>Fungi</taxon>
        <taxon>Dikarya</taxon>
        <taxon>Ascomycota</taxon>
        <taxon>Pezizomycotina</taxon>
        <taxon>Dothideomycetes</taxon>
        <taxon>Pleosporomycetidae</taxon>
        <taxon>Venturiales</taxon>
        <taxon>Venturiaceae</taxon>
        <taxon>Venturia</taxon>
    </lineage>
</organism>
<proteinExistence type="predicted"/>
<dbReference type="OrthoDB" id="3067443at2759"/>
<feature type="region of interest" description="Disordered" evidence="1">
    <location>
        <begin position="234"/>
        <end position="259"/>
    </location>
</feature>
<feature type="compositionally biased region" description="Basic and acidic residues" evidence="1">
    <location>
        <begin position="1"/>
        <end position="12"/>
    </location>
</feature>
<evidence type="ECO:0000313" key="4">
    <source>
        <dbReference type="EMBL" id="QDS77198.1"/>
    </source>
</evidence>
<protein>
    <submittedName>
        <fullName evidence="4">Uncharacterized protein</fullName>
    </submittedName>
</protein>
<dbReference type="STRING" id="50376.A0A517LNH8"/>
<keyword evidence="5" id="KW-1185">Reference proteome</keyword>
<evidence type="ECO:0000313" key="5">
    <source>
        <dbReference type="Proteomes" id="UP000316270"/>
    </source>
</evidence>
<feature type="domain" description="DUF2786" evidence="2">
    <location>
        <begin position="48"/>
        <end position="87"/>
    </location>
</feature>
<dbReference type="AlphaFoldDB" id="A0A517LNH8"/>
<accession>A0A517LNH8</accession>
<evidence type="ECO:0000259" key="2">
    <source>
        <dbReference type="Pfam" id="PF10979"/>
    </source>
</evidence>
<evidence type="ECO:0000256" key="1">
    <source>
        <dbReference type="SAM" id="MobiDB-lite"/>
    </source>
</evidence>
<dbReference type="InterPro" id="IPR055592">
    <property type="entry name" value="DUF7168"/>
</dbReference>
<dbReference type="Proteomes" id="UP000316270">
    <property type="component" value="Chromosome 17"/>
</dbReference>
<dbReference type="Pfam" id="PF10979">
    <property type="entry name" value="DUF2786"/>
    <property type="match status" value="1"/>
</dbReference>
<feature type="compositionally biased region" description="Acidic residues" evidence="1">
    <location>
        <begin position="234"/>
        <end position="258"/>
    </location>
</feature>
<sequence>MPKTPKKDHDCSQRSPAKVKEPNTATLKASVKELAIQSSLVAGIEPSALERIKKLFQKANHPGTEQPEVDAAMLLAMKQMRHYNVSQAEILAHEDLNDRQKRAGKSIVTVNFPNVDVKKPVQEPGWLGPMARAIRKFFDCKSYISKRRYSVDVVFYGLAPNTVTAAEAFEIVFNKTLEWAKDVKGSKSKSSKYSYCLGVAQALNDMAEAEKSAEAKLACAPEGEHVDVQIGVEESAEDDEDEDMDDGIADGAGEEDEVDNRSMIERLMSPKRPTRQISKISSTGSPIKKQAVKQPKPVWTSSTQLATFRANADKIADEYLEEQEVKLKKGRKATAVKDVEAWKQGKADGKTIDVRGKRIEG</sequence>
<dbReference type="InterPro" id="IPR024498">
    <property type="entry name" value="DUF2786"/>
</dbReference>